<name>A0ABR6ZHJ8_9BURK</name>
<reference evidence="1 2" key="1">
    <citation type="submission" date="2020-08" db="EMBL/GenBank/DDBJ databases">
        <title>Novel species isolated from subtropical streams in China.</title>
        <authorList>
            <person name="Lu H."/>
        </authorList>
    </citation>
    <scope>NUCLEOTIDE SEQUENCE [LARGE SCALE GENOMIC DNA]</scope>
    <source>
        <strain evidence="1 2">NL8W</strain>
    </source>
</reference>
<keyword evidence="2" id="KW-1185">Reference proteome</keyword>
<evidence type="ECO:0000313" key="1">
    <source>
        <dbReference type="EMBL" id="MBC3910831.1"/>
    </source>
</evidence>
<organism evidence="1 2">
    <name type="scientific">Undibacterium umbellatum</name>
    <dbReference type="NCBI Taxonomy" id="2762300"/>
    <lineage>
        <taxon>Bacteria</taxon>
        <taxon>Pseudomonadati</taxon>
        <taxon>Pseudomonadota</taxon>
        <taxon>Betaproteobacteria</taxon>
        <taxon>Burkholderiales</taxon>
        <taxon>Oxalobacteraceae</taxon>
        <taxon>Undibacterium</taxon>
    </lineage>
</organism>
<comment type="caution">
    <text evidence="1">The sequence shown here is derived from an EMBL/GenBank/DDBJ whole genome shotgun (WGS) entry which is preliminary data.</text>
</comment>
<dbReference type="RefSeq" id="WP_186956402.1">
    <property type="nucleotide sequence ID" value="NZ_JACOFX010000020.1"/>
</dbReference>
<dbReference type="Proteomes" id="UP000646911">
    <property type="component" value="Unassembled WGS sequence"/>
</dbReference>
<dbReference type="EMBL" id="JACOFX010000020">
    <property type="protein sequence ID" value="MBC3910831.1"/>
    <property type="molecule type" value="Genomic_DNA"/>
</dbReference>
<evidence type="ECO:0000313" key="2">
    <source>
        <dbReference type="Proteomes" id="UP000646911"/>
    </source>
</evidence>
<accession>A0ABR6ZHJ8</accession>
<gene>
    <name evidence="1" type="ORF">H8L47_24985</name>
</gene>
<protein>
    <submittedName>
        <fullName evidence="1">Uncharacterized protein</fullName>
    </submittedName>
</protein>
<proteinExistence type="predicted"/>
<sequence length="88" mass="10160">MALTAAHKVELVLVLKNALDNKYFDFSVIFHPDHNASDSLYLPTAWSINEPRIFFENIYSIVVDRWKEDLISAGIDILSKPHWSDNEN</sequence>